<reference evidence="2 3" key="1">
    <citation type="submission" date="2024-09" db="EMBL/GenBank/DDBJ databases">
        <title>Genome sequencing and assembly of Phytophthora oleae, isolate VK10A, causative agent of rot of olive drupes.</title>
        <authorList>
            <person name="Conti Taguali S."/>
            <person name="Riolo M."/>
            <person name="La Spada F."/>
            <person name="Cacciola S.O."/>
            <person name="Dionisio G."/>
        </authorList>
    </citation>
    <scope>NUCLEOTIDE SEQUENCE [LARGE SCALE GENOMIC DNA]</scope>
    <source>
        <strain evidence="2 3">VK10A</strain>
    </source>
</reference>
<keyword evidence="3" id="KW-1185">Reference proteome</keyword>
<dbReference type="EMBL" id="JBIMZQ010000008">
    <property type="protein sequence ID" value="KAL3669777.1"/>
    <property type="molecule type" value="Genomic_DNA"/>
</dbReference>
<accession>A0ABD3FTT6</accession>
<feature type="compositionally biased region" description="Polar residues" evidence="1">
    <location>
        <begin position="1"/>
        <end position="10"/>
    </location>
</feature>
<evidence type="ECO:0008006" key="4">
    <source>
        <dbReference type="Google" id="ProtNLM"/>
    </source>
</evidence>
<name>A0ABD3FTT6_9STRA</name>
<sequence>MALPQTQDSIGRNKFPKHSLNYRQSAMSPPSLPTLPLSLFSHVMEFTLYDYSQALWPSARSHPGKDLKNVAMVSKSWLKPAKQLITQYELETMKIQLKPAQKTRLPRLEAKYRLGAQRCATCA</sequence>
<gene>
    <name evidence="2" type="ORF">V7S43_005156</name>
</gene>
<dbReference type="Proteomes" id="UP001632037">
    <property type="component" value="Unassembled WGS sequence"/>
</dbReference>
<comment type="caution">
    <text evidence="2">The sequence shown here is derived from an EMBL/GenBank/DDBJ whole genome shotgun (WGS) entry which is preliminary data.</text>
</comment>
<evidence type="ECO:0000313" key="3">
    <source>
        <dbReference type="Proteomes" id="UP001632037"/>
    </source>
</evidence>
<dbReference type="AlphaFoldDB" id="A0ABD3FTT6"/>
<evidence type="ECO:0000256" key="1">
    <source>
        <dbReference type="SAM" id="MobiDB-lite"/>
    </source>
</evidence>
<proteinExistence type="predicted"/>
<protein>
    <recommendedName>
        <fullName evidence="4">PiggyBac transposable element-derived protein domain-containing protein</fullName>
    </recommendedName>
</protein>
<feature type="region of interest" description="Disordered" evidence="1">
    <location>
        <begin position="1"/>
        <end position="29"/>
    </location>
</feature>
<evidence type="ECO:0000313" key="2">
    <source>
        <dbReference type="EMBL" id="KAL3669777.1"/>
    </source>
</evidence>
<organism evidence="2 3">
    <name type="scientific">Phytophthora oleae</name>
    <dbReference type="NCBI Taxonomy" id="2107226"/>
    <lineage>
        <taxon>Eukaryota</taxon>
        <taxon>Sar</taxon>
        <taxon>Stramenopiles</taxon>
        <taxon>Oomycota</taxon>
        <taxon>Peronosporomycetes</taxon>
        <taxon>Peronosporales</taxon>
        <taxon>Peronosporaceae</taxon>
        <taxon>Phytophthora</taxon>
    </lineage>
</organism>